<dbReference type="GO" id="GO:0015920">
    <property type="term" value="P:lipopolysaccharide transport"/>
    <property type="evidence" value="ECO:0007669"/>
    <property type="project" value="TreeGrafter"/>
</dbReference>
<keyword evidence="4 6" id="KW-1133">Transmembrane helix</keyword>
<evidence type="ECO:0000313" key="7">
    <source>
        <dbReference type="EMBL" id="TGG90807.1"/>
    </source>
</evidence>
<evidence type="ECO:0000256" key="2">
    <source>
        <dbReference type="ARBA" id="ARBA00022475"/>
    </source>
</evidence>
<accession>A0A524RL59</accession>
<protein>
    <submittedName>
        <fullName evidence="7">YjgP/YjgQ family permease</fullName>
    </submittedName>
</protein>
<dbReference type="Pfam" id="PF03739">
    <property type="entry name" value="LptF_LptG"/>
    <property type="match status" value="1"/>
</dbReference>
<organism evidence="7 8">
    <name type="scientific">Aphanocapsa feldmannii 277cV</name>
    <dbReference type="NCBI Taxonomy" id="2507553"/>
    <lineage>
        <taxon>Bacteria</taxon>
        <taxon>Bacillati</taxon>
        <taxon>Cyanobacteriota</taxon>
        <taxon>Cyanophyceae</taxon>
        <taxon>Oscillatoriophycideae</taxon>
        <taxon>Chroococcales</taxon>
        <taxon>Microcystaceae</taxon>
        <taxon>Aphanocapsa</taxon>
    </lineage>
</organism>
<feature type="transmembrane region" description="Helical" evidence="6">
    <location>
        <begin position="33"/>
        <end position="54"/>
    </location>
</feature>
<evidence type="ECO:0000256" key="3">
    <source>
        <dbReference type="ARBA" id="ARBA00022692"/>
    </source>
</evidence>
<evidence type="ECO:0000313" key="8">
    <source>
        <dbReference type="Proteomes" id="UP000317990"/>
    </source>
</evidence>
<keyword evidence="3 6" id="KW-0812">Transmembrane</keyword>
<comment type="subcellular location">
    <subcellularLocation>
        <location evidence="1">Cell membrane</location>
        <topology evidence="1">Multi-pass membrane protein</topology>
    </subcellularLocation>
</comment>
<feature type="transmembrane region" description="Helical" evidence="6">
    <location>
        <begin position="66"/>
        <end position="98"/>
    </location>
</feature>
<dbReference type="GO" id="GO:0043190">
    <property type="term" value="C:ATP-binding cassette (ABC) transporter complex"/>
    <property type="evidence" value="ECO:0007669"/>
    <property type="project" value="TreeGrafter"/>
</dbReference>
<keyword evidence="2" id="KW-1003">Cell membrane</keyword>
<feature type="transmembrane region" description="Helical" evidence="6">
    <location>
        <begin position="305"/>
        <end position="323"/>
    </location>
</feature>
<dbReference type="InterPro" id="IPR005495">
    <property type="entry name" value="LptG/LptF_permease"/>
</dbReference>
<dbReference type="PANTHER" id="PTHR33529">
    <property type="entry name" value="SLR0882 PROTEIN-RELATED"/>
    <property type="match status" value="1"/>
</dbReference>
<sequence length="390" mass="42711">MNYQRFPKSSRRSFKLPLSILDSWLLGEMIPPLIFGISIFTVVSLSAGVLIDLIRKIVEKGLHFEVAIRVFILNLPGFLVLSLPMATLLATLMCYSKLSSSNELVALRSLGVSRKRTLLPAIAIGLLMMLGSLLINDSIAPAATRQAKFELSAGLGKVVTSSLIKDNKIVYPYFDPNSDELSYLFHGKTLLPDNTIQNVTLLDFTDTGRKTIIQSETAKFDSSSNGFRFSNGTTLIVSNTGDFISKASFQSQIFPIGADVVENMRLSKNAENMSIHEARIAEKYFFENGELRNARKLRVRIHEKLSIPAACLVFAAIGSVLGSRPNRLTSKSQGFGLSVLLIFTYYLVSFSFSALGVNGTLPPLLAAWAPVVIGLATGGWLLHSSNVQLR</sequence>
<proteinExistence type="predicted"/>
<dbReference type="Proteomes" id="UP000317990">
    <property type="component" value="Unassembled WGS sequence"/>
</dbReference>
<feature type="transmembrane region" description="Helical" evidence="6">
    <location>
        <begin position="335"/>
        <end position="357"/>
    </location>
</feature>
<name>A0A524RL59_9CHRO</name>
<evidence type="ECO:0000256" key="6">
    <source>
        <dbReference type="SAM" id="Phobius"/>
    </source>
</evidence>
<evidence type="ECO:0000256" key="1">
    <source>
        <dbReference type="ARBA" id="ARBA00004651"/>
    </source>
</evidence>
<evidence type="ECO:0000256" key="4">
    <source>
        <dbReference type="ARBA" id="ARBA00022989"/>
    </source>
</evidence>
<keyword evidence="5 6" id="KW-0472">Membrane</keyword>
<feature type="transmembrane region" description="Helical" evidence="6">
    <location>
        <begin position="118"/>
        <end position="135"/>
    </location>
</feature>
<evidence type="ECO:0000256" key="5">
    <source>
        <dbReference type="ARBA" id="ARBA00023136"/>
    </source>
</evidence>
<comment type="caution">
    <text evidence="7">The sequence shown here is derived from an EMBL/GenBank/DDBJ whole genome shotgun (WGS) entry which is preliminary data.</text>
</comment>
<reference evidence="7 8" key="1">
    <citation type="journal article" date="2019" name="mSystems">
        <title>Life at home and on the roam: Genomic adaptions reflect the dual lifestyle of an intracellular, facultative symbiont.</title>
        <authorList>
            <person name="Burgsdorf I."/>
        </authorList>
    </citation>
    <scope>NUCLEOTIDE SEQUENCE [LARGE SCALE GENOMIC DNA]</scope>
    <source>
        <strain evidence="7">277cV</strain>
    </source>
</reference>
<feature type="transmembrane region" description="Helical" evidence="6">
    <location>
        <begin position="364"/>
        <end position="382"/>
    </location>
</feature>
<dbReference type="PANTHER" id="PTHR33529:SF6">
    <property type="entry name" value="YJGP_YJGQ FAMILY PERMEASE"/>
    <property type="match status" value="1"/>
</dbReference>
<dbReference type="EMBL" id="SRMO01000084">
    <property type="protein sequence ID" value="TGG90807.1"/>
    <property type="molecule type" value="Genomic_DNA"/>
</dbReference>
<gene>
    <name evidence="7" type="ORF">ERJ67_08705</name>
</gene>
<dbReference type="AlphaFoldDB" id="A0A524RL59"/>